<sequence>MGQSNSLDHQGIPVSEIKNEVLKHAAVLTEMAVLSYDNFLQMVKELNRISVSLPDKSGKKLVFLVKKRSDASIFWKSTVRIACVRVITSSGNIETYRLMDLKEFLQVYKMVTYHASAAPASCEPITEDAAGCSLDETSVKVLDKGDSRHCSVHKEFFDTSVILDGINVFKEMSLYFQF</sequence>
<name>A0ABM1SUR2_LIMPO</name>
<keyword evidence="1" id="KW-1185">Reference proteome</keyword>
<evidence type="ECO:0000313" key="2">
    <source>
        <dbReference type="RefSeq" id="XP_022247368.1"/>
    </source>
</evidence>
<dbReference type="RefSeq" id="XP_022247368.1">
    <property type="nucleotide sequence ID" value="XM_022391660.1"/>
</dbReference>
<proteinExistence type="predicted"/>
<organism evidence="1 2">
    <name type="scientific">Limulus polyphemus</name>
    <name type="common">Atlantic horseshoe crab</name>
    <dbReference type="NCBI Taxonomy" id="6850"/>
    <lineage>
        <taxon>Eukaryota</taxon>
        <taxon>Metazoa</taxon>
        <taxon>Ecdysozoa</taxon>
        <taxon>Arthropoda</taxon>
        <taxon>Chelicerata</taxon>
        <taxon>Merostomata</taxon>
        <taxon>Xiphosura</taxon>
        <taxon>Limulidae</taxon>
        <taxon>Limulus</taxon>
    </lineage>
</organism>
<evidence type="ECO:0000313" key="1">
    <source>
        <dbReference type="Proteomes" id="UP000694941"/>
    </source>
</evidence>
<accession>A0ABM1SUR2</accession>
<reference evidence="2" key="1">
    <citation type="submission" date="2025-08" db="UniProtKB">
        <authorList>
            <consortium name="RefSeq"/>
        </authorList>
    </citation>
    <scope>IDENTIFICATION</scope>
    <source>
        <tissue evidence="2">Muscle</tissue>
    </source>
</reference>
<protein>
    <submittedName>
        <fullName evidence="2">RING finger protein 141-like</fullName>
    </submittedName>
</protein>
<gene>
    <name evidence="2" type="primary">LOC106464010</name>
</gene>
<dbReference type="GeneID" id="106464010"/>
<dbReference type="Proteomes" id="UP000694941">
    <property type="component" value="Unplaced"/>
</dbReference>